<proteinExistence type="predicted"/>
<feature type="compositionally biased region" description="Polar residues" evidence="1">
    <location>
        <begin position="56"/>
        <end position="70"/>
    </location>
</feature>
<dbReference type="AlphaFoldDB" id="A0A2U1MR40"/>
<sequence>MFRKPWRYANSENSTGKRNSKGENVECEGLEGAEKQRLDENAEQCVDMEDGKESGVDTTSPKSNVSPSTLPVNVQCETVKTSKVDSDNNEGTKPSYADLAKDRMENGNYKATSSIVNNAEKLLTSISTEIDSNGISALASRIGRPMVMDNVTTNMCKSGVGKVGFARVLIEVSAKKKLPEMVDVVYRNEAKDEIMRKSVKVIYDWKPTQCNTCCVFDHTTDKCGKNTTESTSNKTEEVQNSGNETDKNTSADMEGFQEVNYRKGGVLDNKVKRPNFKHNPQHNKTGGSRKGFNNVKPAAKYEFQPKKTVSKEDIKSGDKSPKKNTKTNKHVEEKGSSPNRKAWSVHGEILEAIKRTSNKYSVIEMYDINNQNELQELCNKEVVDEFLRNKRTPTEEEIGKWDINMYAYYKKSMEMIEKRAKKVVIEEDVYEDTSGIAQSMKNDVVNGMDNGVLGGKDVI</sequence>
<dbReference type="InterPro" id="IPR040256">
    <property type="entry name" value="At4g02000-like"/>
</dbReference>
<dbReference type="Proteomes" id="UP000245207">
    <property type="component" value="Unassembled WGS sequence"/>
</dbReference>
<feature type="region of interest" description="Disordered" evidence="1">
    <location>
        <begin position="224"/>
        <end position="340"/>
    </location>
</feature>
<evidence type="ECO:0000256" key="1">
    <source>
        <dbReference type="SAM" id="MobiDB-lite"/>
    </source>
</evidence>
<keyword evidence="3" id="KW-1185">Reference proteome</keyword>
<evidence type="ECO:0000313" key="2">
    <source>
        <dbReference type="EMBL" id="PWA63719.1"/>
    </source>
</evidence>
<dbReference type="PANTHER" id="PTHR31286">
    <property type="entry name" value="GLYCINE-RICH CELL WALL STRUCTURAL PROTEIN 1.8-LIKE"/>
    <property type="match status" value="1"/>
</dbReference>
<feature type="compositionally biased region" description="Basic and acidic residues" evidence="1">
    <location>
        <begin position="303"/>
        <end position="321"/>
    </location>
</feature>
<comment type="caution">
    <text evidence="2">The sequence shown here is derived from an EMBL/GenBank/DDBJ whole genome shotgun (WGS) entry which is preliminary data.</text>
</comment>
<feature type="compositionally biased region" description="Basic residues" evidence="1">
    <location>
        <begin position="272"/>
        <end position="281"/>
    </location>
</feature>
<protein>
    <submittedName>
        <fullName evidence="2">Zinc knuckle CX2CX4HX4C</fullName>
    </submittedName>
</protein>
<reference evidence="2 3" key="1">
    <citation type="journal article" date="2018" name="Mol. Plant">
        <title>The genome of Artemisia annua provides insight into the evolution of Asteraceae family and artemisinin biosynthesis.</title>
        <authorList>
            <person name="Shen Q."/>
            <person name="Zhang L."/>
            <person name="Liao Z."/>
            <person name="Wang S."/>
            <person name="Yan T."/>
            <person name="Shi P."/>
            <person name="Liu M."/>
            <person name="Fu X."/>
            <person name="Pan Q."/>
            <person name="Wang Y."/>
            <person name="Lv Z."/>
            <person name="Lu X."/>
            <person name="Zhang F."/>
            <person name="Jiang W."/>
            <person name="Ma Y."/>
            <person name="Chen M."/>
            <person name="Hao X."/>
            <person name="Li L."/>
            <person name="Tang Y."/>
            <person name="Lv G."/>
            <person name="Zhou Y."/>
            <person name="Sun X."/>
            <person name="Brodelius P.E."/>
            <person name="Rose J.K.C."/>
            <person name="Tang K."/>
        </authorList>
    </citation>
    <scope>NUCLEOTIDE SEQUENCE [LARGE SCALE GENOMIC DNA]</scope>
    <source>
        <strain evidence="3">cv. Huhao1</strain>
        <tissue evidence="2">Leaf</tissue>
    </source>
</reference>
<dbReference type="EMBL" id="PKPP01004580">
    <property type="protein sequence ID" value="PWA63719.1"/>
    <property type="molecule type" value="Genomic_DNA"/>
</dbReference>
<dbReference type="PANTHER" id="PTHR31286:SF99">
    <property type="entry name" value="DUF4283 DOMAIN-CONTAINING PROTEIN"/>
    <property type="match status" value="1"/>
</dbReference>
<name>A0A2U1MR40_ARTAN</name>
<gene>
    <name evidence="2" type="ORF">CTI12_AA159460</name>
</gene>
<organism evidence="2 3">
    <name type="scientific">Artemisia annua</name>
    <name type="common">Sweet wormwood</name>
    <dbReference type="NCBI Taxonomy" id="35608"/>
    <lineage>
        <taxon>Eukaryota</taxon>
        <taxon>Viridiplantae</taxon>
        <taxon>Streptophyta</taxon>
        <taxon>Embryophyta</taxon>
        <taxon>Tracheophyta</taxon>
        <taxon>Spermatophyta</taxon>
        <taxon>Magnoliopsida</taxon>
        <taxon>eudicotyledons</taxon>
        <taxon>Gunneridae</taxon>
        <taxon>Pentapetalae</taxon>
        <taxon>asterids</taxon>
        <taxon>campanulids</taxon>
        <taxon>Asterales</taxon>
        <taxon>Asteraceae</taxon>
        <taxon>Asteroideae</taxon>
        <taxon>Anthemideae</taxon>
        <taxon>Artemisiinae</taxon>
        <taxon>Artemisia</taxon>
    </lineage>
</organism>
<evidence type="ECO:0000313" key="3">
    <source>
        <dbReference type="Proteomes" id="UP000245207"/>
    </source>
</evidence>
<accession>A0A2U1MR40</accession>
<feature type="region of interest" description="Disordered" evidence="1">
    <location>
        <begin position="1"/>
        <end position="70"/>
    </location>
</feature>